<feature type="region of interest" description="Disordered" evidence="2">
    <location>
        <begin position="432"/>
        <end position="468"/>
    </location>
</feature>
<dbReference type="PANTHER" id="PTHR31654">
    <property type="entry name" value="SECRETED BETA-GLUCOSIDASE ADG3-RELATED"/>
    <property type="match status" value="1"/>
</dbReference>
<gene>
    <name evidence="3" type="ORF">GOMPHAMPRED_004150</name>
</gene>
<sequence length="492" mass="49981">MKPFLVIGAILAIQNASAKLHSHDRLAAIDRRHHHHHHRSVNHQALPSPAEGHIEERQLGTCKFPTNLGLQYVQGDATGDLNAGWAMSGDHPCSVGTWCQYSCPSGTLMTSWNPAIPNYPSADGGVFCGPTGIVLPDGPLCKEGATNIQAVDASGKGASFCQTVTPGNEAQLIATWVPANGQTTLAIPKPDYFSQISAHYYINPPGVSTDNACRWGDTSAPVGNWAPLVGGGHQTSDGRTWIDLGLNPKYKDDFSSKPIKFKVEIICDGECNNPCAYDPSQHGLLEMVGSEGTAWTLGDDGAPFCTTVVTSGSASYKVSMLDGSDPSSNSDIGSGSGSGSESAPAPPSSSAAAESSSSSSSSSSTSEASSSSKSQSSSTTPISSSVSSSSSTSAASSSADPISTSSANNSTLTATGSQATWSPHILLQSSATSATTGGTSSGITPTTSISSPSGVSGATTSSSSSTSFGVNSYTIPSLASLALSGAAMLILL</sequence>
<dbReference type="Pfam" id="PF03856">
    <property type="entry name" value="SUN"/>
    <property type="match status" value="1"/>
</dbReference>
<comment type="similarity">
    <text evidence="1">Belongs to the SUN family.</text>
</comment>
<dbReference type="PANTHER" id="PTHR31654:SF0">
    <property type="entry name" value="SECRETED BETA-GLUCOSIDASE ADG3-RELATED"/>
    <property type="match status" value="1"/>
</dbReference>
<proteinExistence type="inferred from homology"/>
<organism evidence="3 4">
    <name type="scientific">Gomphillus americanus</name>
    <dbReference type="NCBI Taxonomy" id="1940652"/>
    <lineage>
        <taxon>Eukaryota</taxon>
        <taxon>Fungi</taxon>
        <taxon>Dikarya</taxon>
        <taxon>Ascomycota</taxon>
        <taxon>Pezizomycotina</taxon>
        <taxon>Lecanoromycetes</taxon>
        <taxon>OSLEUM clade</taxon>
        <taxon>Ostropomycetidae</taxon>
        <taxon>Ostropales</taxon>
        <taxon>Graphidaceae</taxon>
        <taxon>Gomphilloideae</taxon>
        <taxon>Gomphillus</taxon>
    </lineage>
</organism>
<dbReference type="EMBL" id="CAJPDQ010000025">
    <property type="protein sequence ID" value="CAF9926489.1"/>
    <property type="molecule type" value="Genomic_DNA"/>
</dbReference>
<evidence type="ECO:0000256" key="1">
    <source>
        <dbReference type="ARBA" id="ARBA00010579"/>
    </source>
</evidence>
<protein>
    <submittedName>
        <fullName evidence="3">Uncharacterized protein</fullName>
    </submittedName>
</protein>
<comment type="caution">
    <text evidence="3">The sequence shown here is derived from an EMBL/GenBank/DDBJ whole genome shotgun (WGS) entry which is preliminary data.</text>
</comment>
<keyword evidence="4" id="KW-1185">Reference proteome</keyword>
<dbReference type="OrthoDB" id="5554151at2759"/>
<reference evidence="3" key="1">
    <citation type="submission" date="2021-03" db="EMBL/GenBank/DDBJ databases">
        <authorList>
            <person name="Tagirdzhanova G."/>
        </authorList>
    </citation>
    <scope>NUCLEOTIDE SEQUENCE</scope>
</reference>
<dbReference type="AlphaFoldDB" id="A0A8H3FNB3"/>
<feature type="region of interest" description="Disordered" evidence="2">
    <location>
        <begin position="320"/>
        <end position="415"/>
    </location>
</feature>
<dbReference type="Proteomes" id="UP000664169">
    <property type="component" value="Unassembled WGS sequence"/>
</dbReference>
<dbReference type="InterPro" id="IPR005556">
    <property type="entry name" value="SUN"/>
</dbReference>
<dbReference type="InterPro" id="IPR053088">
    <property type="entry name" value="Beta-glucosidase/SUN-like"/>
</dbReference>
<accession>A0A8H3FNB3</accession>
<name>A0A8H3FNB3_9LECA</name>
<evidence type="ECO:0000256" key="2">
    <source>
        <dbReference type="SAM" id="MobiDB-lite"/>
    </source>
</evidence>
<evidence type="ECO:0000313" key="4">
    <source>
        <dbReference type="Proteomes" id="UP000664169"/>
    </source>
</evidence>
<evidence type="ECO:0000313" key="3">
    <source>
        <dbReference type="EMBL" id="CAF9926489.1"/>
    </source>
</evidence>
<feature type="compositionally biased region" description="Low complexity" evidence="2">
    <location>
        <begin position="323"/>
        <end position="415"/>
    </location>
</feature>